<feature type="coiled-coil region" evidence="1">
    <location>
        <begin position="174"/>
        <end position="243"/>
    </location>
</feature>
<evidence type="ECO:0000256" key="1">
    <source>
        <dbReference type="SAM" id="Coils"/>
    </source>
</evidence>
<dbReference type="OMA" id="CMKRERE"/>
<dbReference type="EMBL" id="VRMN01000012">
    <property type="protein sequence ID" value="KAA8491676.1"/>
    <property type="molecule type" value="Genomic_DNA"/>
</dbReference>
<gene>
    <name evidence="3" type="ORF">FVE85_9723</name>
</gene>
<feature type="region of interest" description="Disordered" evidence="2">
    <location>
        <begin position="695"/>
        <end position="757"/>
    </location>
</feature>
<comment type="caution">
    <text evidence="3">The sequence shown here is derived from an EMBL/GenBank/DDBJ whole genome shotgun (WGS) entry which is preliminary data.</text>
</comment>
<evidence type="ECO:0000256" key="2">
    <source>
        <dbReference type="SAM" id="MobiDB-lite"/>
    </source>
</evidence>
<reference evidence="4" key="1">
    <citation type="journal article" date="2019" name="Nat. Commun.">
        <title>Expansion of phycobilisome linker gene families in mesophilic red algae.</title>
        <authorList>
            <person name="Lee J."/>
            <person name="Kim D."/>
            <person name="Bhattacharya D."/>
            <person name="Yoon H.S."/>
        </authorList>
    </citation>
    <scope>NUCLEOTIDE SEQUENCE [LARGE SCALE GENOMIC DNA]</scope>
    <source>
        <strain evidence="4">CCMP 1328</strain>
    </source>
</reference>
<name>A0A5J4YJS5_PORPP</name>
<sequence>MLYTATASIGKKSCNTNRPVSVDRSTISPCVLKPSRRKETVGKKEGDKERKLGTIAKGNKCCCTVASRESCTRCRVARLHGKERQTDLHDCRRVELFRVRIAAPRRSAGIFTRGRRLLQTGSTHEGQDNMASVSEGTTAPGEAGAASGPSRLSQERAASIKVMQRQMESIDASVQNIGNEIQAADAALKAMTEDISARTERIKRLIERGKSTELTLNQERKLLQEAEQKLHETKQLIRRLDMQHKAIHLEITKKRAKLAALDDPRVDGAKLEHLRNELRETESKVQRTQEERAAIYREQSRIELEKQRVQSDANNRKLETERTQQRIREAQKQQLAVKQRMLDLKRAMEAKNQEIALENQKREAAQQFGKGAVTAGTIGALVLPGLGWLFAAGAAAAAVGSLAQVCYHMGRAKSLRSQLERMRADMVDLESLMMNIGVHMQQLSEELQMNKASEQASVSEMHKVTGEEREARRRFEVKTHQLEGLVERQGKLEGLTVTEQEKIERMKADLHQQLGEHVASISEVESMLMVQNEALADGVELTKQKQAQLTNLTVALEEVKGELIVENQELTYAKKNRDAKCTEMTSLKRAENELKKDQKELKKTVAETIQSLRNEELARKKQEELAKLLEQKKQEQQEKEKEERLAHEHHLKEKEEIRARLALQQQQKKEKDYTTVQNTGKATNVTGVTTTRYTSVQGSHGQMSGEAPQSKRQSALNLEKTKSTLQALDEAATLPAGAEVPEKQKSKKMSSVMQLAA</sequence>
<dbReference type="AlphaFoldDB" id="A0A5J4YJS5"/>
<feature type="coiled-coil region" evidence="1">
    <location>
        <begin position="271"/>
        <end position="367"/>
    </location>
</feature>
<feature type="region of interest" description="Disordered" evidence="2">
    <location>
        <begin position="113"/>
        <end position="154"/>
    </location>
</feature>
<keyword evidence="1" id="KW-0175">Coiled coil</keyword>
<evidence type="ECO:0000313" key="4">
    <source>
        <dbReference type="Proteomes" id="UP000324585"/>
    </source>
</evidence>
<evidence type="ECO:0000313" key="3">
    <source>
        <dbReference type="EMBL" id="KAA8491676.1"/>
    </source>
</evidence>
<feature type="compositionally biased region" description="Polar residues" evidence="2">
    <location>
        <begin position="119"/>
        <end position="132"/>
    </location>
</feature>
<keyword evidence="4" id="KW-1185">Reference proteome</keyword>
<dbReference type="Proteomes" id="UP000324585">
    <property type="component" value="Unassembled WGS sequence"/>
</dbReference>
<organism evidence="3 4">
    <name type="scientific">Porphyridium purpureum</name>
    <name type="common">Red alga</name>
    <name type="synonym">Porphyridium cruentum</name>
    <dbReference type="NCBI Taxonomy" id="35688"/>
    <lineage>
        <taxon>Eukaryota</taxon>
        <taxon>Rhodophyta</taxon>
        <taxon>Bangiophyceae</taxon>
        <taxon>Porphyridiales</taxon>
        <taxon>Porphyridiaceae</taxon>
        <taxon>Porphyridium</taxon>
    </lineage>
</organism>
<feature type="coiled-coil region" evidence="1">
    <location>
        <begin position="584"/>
        <end position="671"/>
    </location>
</feature>
<proteinExistence type="predicted"/>
<feature type="compositionally biased region" description="Low complexity" evidence="2">
    <location>
        <begin position="134"/>
        <end position="149"/>
    </location>
</feature>
<accession>A0A5J4YJS5</accession>
<protein>
    <submittedName>
        <fullName evidence="3">Uncharacterized protein</fullName>
    </submittedName>
</protein>